<accession>A0AA86W696</accession>
<feature type="non-terminal residue" evidence="1">
    <location>
        <position position="83"/>
    </location>
</feature>
<gene>
    <name evidence="1" type="ORF">AYBTSS11_LOCUS30887</name>
</gene>
<proteinExistence type="predicted"/>
<dbReference type="Gramene" id="rna-AYBTSS11_LOCUS30887">
    <property type="protein sequence ID" value="CAJ1978689.1"/>
    <property type="gene ID" value="gene-AYBTSS11_LOCUS30887"/>
</dbReference>
<organism evidence="1 2">
    <name type="scientific">Sphenostylis stenocarpa</name>
    <dbReference type="NCBI Taxonomy" id="92480"/>
    <lineage>
        <taxon>Eukaryota</taxon>
        <taxon>Viridiplantae</taxon>
        <taxon>Streptophyta</taxon>
        <taxon>Embryophyta</taxon>
        <taxon>Tracheophyta</taxon>
        <taxon>Spermatophyta</taxon>
        <taxon>Magnoliopsida</taxon>
        <taxon>eudicotyledons</taxon>
        <taxon>Gunneridae</taxon>
        <taxon>Pentapetalae</taxon>
        <taxon>rosids</taxon>
        <taxon>fabids</taxon>
        <taxon>Fabales</taxon>
        <taxon>Fabaceae</taxon>
        <taxon>Papilionoideae</taxon>
        <taxon>50 kb inversion clade</taxon>
        <taxon>NPAAA clade</taxon>
        <taxon>indigoferoid/millettioid clade</taxon>
        <taxon>Phaseoleae</taxon>
        <taxon>Sphenostylis</taxon>
    </lineage>
</organism>
<dbReference type="EMBL" id="OY731408">
    <property type="protein sequence ID" value="CAJ1978689.1"/>
    <property type="molecule type" value="Genomic_DNA"/>
</dbReference>
<evidence type="ECO:0000313" key="1">
    <source>
        <dbReference type="EMBL" id="CAJ1978689.1"/>
    </source>
</evidence>
<keyword evidence="2" id="KW-1185">Reference proteome</keyword>
<name>A0AA86W696_9FABA</name>
<sequence length="83" mass="9528">MKLLCSISLVVERVTSRRWRKPNNRPHRDAPQGHVFISDEPTIHLDSFEKIIGGMGPLCFQREEAEAPKWSIKGTQQNTNNKT</sequence>
<protein>
    <submittedName>
        <fullName evidence="1">Uncharacterized protein</fullName>
    </submittedName>
</protein>
<dbReference type="AlphaFoldDB" id="A0AA86W696"/>
<evidence type="ECO:0000313" key="2">
    <source>
        <dbReference type="Proteomes" id="UP001189624"/>
    </source>
</evidence>
<reference evidence="1" key="1">
    <citation type="submission" date="2023-10" db="EMBL/GenBank/DDBJ databases">
        <authorList>
            <person name="Domelevo Entfellner J.-B."/>
        </authorList>
    </citation>
    <scope>NUCLEOTIDE SEQUENCE</scope>
</reference>
<dbReference type="Proteomes" id="UP001189624">
    <property type="component" value="Chromosome 11"/>
</dbReference>